<dbReference type="Proteomes" id="UP000324222">
    <property type="component" value="Unassembled WGS sequence"/>
</dbReference>
<organism evidence="2 3">
    <name type="scientific">Portunus trituberculatus</name>
    <name type="common">Swimming crab</name>
    <name type="synonym">Neptunus trituberculatus</name>
    <dbReference type="NCBI Taxonomy" id="210409"/>
    <lineage>
        <taxon>Eukaryota</taxon>
        <taxon>Metazoa</taxon>
        <taxon>Ecdysozoa</taxon>
        <taxon>Arthropoda</taxon>
        <taxon>Crustacea</taxon>
        <taxon>Multicrustacea</taxon>
        <taxon>Malacostraca</taxon>
        <taxon>Eumalacostraca</taxon>
        <taxon>Eucarida</taxon>
        <taxon>Decapoda</taxon>
        <taxon>Pleocyemata</taxon>
        <taxon>Brachyura</taxon>
        <taxon>Eubrachyura</taxon>
        <taxon>Portunoidea</taxon>
        <taxon>Portunidae</taxon>
        <taxon>Portuninae</taxon>
        <taxon>Portunus</taxon>
    </lineage>
</organism>
<evidence type="ECO:0000256" key="1">
    <source>
        <dbReference type="SAM" id="MobiDB-lite"/>
    </source>
</evidence>
<comment type="caution">
    <text evidence="2">The sequence shown here is derived from an EMBL/GenBank/DDBJ whole genome shotgun (WGS) entry which is preliminary data.</text>
</comment>
<protein>
    <submittedName>
        <fullName evidence="2">Uncharacterized protein</fullName>
    </submittedName>
</protein>
<name>A0A5B7HVQ2_PORTR</name>
<evidence type="ECO:0000313" key="2">
    <source>
        <dbReference type="EMBL" id="MPC73885.1"/>
    </source>
</evidence>
<proteinExistence type="predicted"/>
<sequence>MVGTRFPTVDGKESDLDIACCVIRETHEEMTRQLLKRAAEKIFTGQLLKRAAEKMKPFHGEEQYLLEPQDTVFHVDLDTEVLPPRVRRTNKLPLPGSDSSDGTRPRVKTNHCNVTVSTTVGLLQDMASPRIFHFGILVE</sequence>
<dbReference type="EMBL" id="VSRR010037739">
    <property type="protein sequence ID" value="MPC73885.1"/>
    <property type="molecule type" value="Genomic_DNA"/>
</dbReference>
<reference evidence="2 3" key="1">
    <citation type="submission" date="2019-05" db="EMBL/GenBank/DDBJ databases">
        <title>Another draft genome of Portunus trituberculatus and its Hox gene families provides insights of decapod evolution.</title>
        <authorList>
            <person name="Jeong J.-H."/>
            <person name="Song I."/>
            <person name="Kim S."/>
            <person name="Choi T."/>
            <person name="Kim D."/>
            <person name="Ryu S."/>
            <person name="Kim W."/>
        </authorList>
    </citation>
    <scope>NUCLEOTIDE SEQUENCE [LARGE SCALE GENOMIC DNA]</scope>
    <source>
        <tissue evidence="2">Muscle</tissue>
    </source>
</reference>
<keyword evidence="3" id="KW-1185">Reference proteome</keyword>
<gene>
    <name evidence="2" type="ORF">E2C01_068226</name>
</gene>
<evidence type="ECO:0000313" key="3">
    <source>
        <dbReference type="Proteomes" id="UP000324222"/>
    </source>
</evidence>
<dbReference type="AlphaFoldDB" id="A0A5B7HVQ2"/>
<feature type="region of interest" description="Disordered" evidence="1">
    <location>
        <begin position="86"/>
        <end position="108"/>
    </location>
</feature>
<accession>A0A5B7HVQ2</accession>